<dbReference type="Proteomes" id="UP000198656">
    <property type="component" value="Unassembled WGS sequence"/>
</dbReference>
<dbReference type="InterPro" id="IPR029052">
    <property type="entry name" value="Metallo-depent_PP-like"/>
</dbReference>
<feature type="domain" description="Calcineurin-like phosphoesterase" evidence="2">
    <location>
        <begin position="3"/>
        <end position="187"/>
    </location>
</feature>
<proteinExistence type="inferred from homology"/>
<keyword evidence="4" id="KW-1185">Reference proteome</keyword>
<evidence type="ECO:0000313" key="4">
    <source>
        <dbReference type="Proteomes" id="UP000198656"/>
    </source>
</evidence>
<dbReference type="RefSeq" id="WP_092335826.1">
    <property type="nucleotide sequence ID" value="NZ_FNCP01000051.1"/>
</dbReference>
<dbReference type="AlphaFoldDB" id="A0A1G8LLL8"/>
<gene>
    <name evidence="3" type="ORF">SAMN05443529_1512</name>
</gene>
<dbReference type="SUPFAM" id="SSF56300">
    <property type="entry name" value="Metallo-dependent phosphatases"/>
    <property type="match status" value="1"/>
</dbReference>
<dbReference type="PANTHER" id="PTHR42850:SF2">
    <property type="entry name" value="BLL5683 PROTEIN"/>
    <property type="match status" value="1"/>
</dbReference>
<dbReference type="InterPro" id="IPR050126">
    <property type="entry name" value="Ap4A_hydrolase"/>
</dbReference>
<comment type="similarity">
    <text evidence="1">Belongs to the metallophosphoesterase superfamily. YfcE family.</text>
</comment>
<organism evidence="3 4">
    <name type="scientific">Desulfosporosinus hippei DSM 8344</name>
    <dbReference type="NCBI Taxonomy" id="1121419"/>
    <lineage>
        <taxon>Bacteria</taxon>
        <taxon>Bacillati</taxon>
        <taxon>Bacillota</taxon>
        <taxon>Clostridia</taxon>
        <taxon>Eubacteriales</taxon>
        <taxon>Desulfitobacteriaceae</taxon>
        <taxon>Desulfosporosinus</taxon>
    </lineage>
</organism>
<dbReference type="GO" id="GO:0005737">
    <property type="term" value="C:cytoplasm"/>
    <property type="evidence" value="ECO:0007669"/>
    <property type="project" value="TreeGrafter"/>
</dbReference>
<dbReference type="STRING" id="1121419.SAMN05443529_1512"/>
<reference evidence="4" key="1">
    <citation type="submission" date="2016-10" db="EMBL/GenBank/DDBJ databases">
        <authorList>
            <person name="Varghese N."/>
            <person name="Submissions S."/>
        </authorList>
    </citation>
    <scope>NUCLEOTIDE SEQUENCE [LARGE SCALE GENOMIC DNA]</scope>
    <source>
        <strain evidence="4">DSM 8344</strain>
    </source>
</reference>
<dbReference type="InterPro" id="IPR011152">
    <property type="entry name" value="Pesterase_MJ0912"/>
</dbReference>
<dbReference type="OrthoDB" id="9800565at2"/>
<dbReference type="Gene3D" id="3.60.21.10">
    <property type="match status" value="1"/>
</dbReference>
<dbReference type="PANTHER" id="PTHR42850">
    <property type="entry name" value="METALLOPHOSPHOESTERASE"/>
    <property type="match status" value="1"/>
</dbReference>
<evidence type="ECO:0000256" key="1">
    <source>
        <dbReference type="ARBA" id="ARBA00008950"/>
    </source>
</evidence>
<name>A0A1G8LLL8_9FIRM</name>
<dbReference type="Pfam" id="PF12850">
    <property type="entry name" value="Metallophos_2"/>
    <property type="match status" value="1"/>
</dbReference>
<evidence type="ECO:0000313" key="3">
    <source>
        <dbReference type="EMBL" id="SDI56566.1"/>
    </source>
</evidence>
<dbReference type="CDD" id="cd00838">
    <property type="entry name" value="MPP_superfamily"/>
    <property type="match status" value="1"/>
</dbReference>
<sequence>MERIAIISDIHGNLPALEAVLEDIKSKSIQRIFCLGDIAGKGPSPAETVDLIKARTEIVIKGNWDCYLSEQSGSAVLKWHQDRLGIERLSYLRSLPIYKEFYISGKLLRLCHASPNDLFHRVYLSSEINKRLKLFDATPTLNVEADIVGYGDIHSAHIDNFSGKTIFNVGSVGNPLDITQASYGIIEGNLGNRDEGSLAISLVRVPYNVELSVAQAELTDMPEKQEYIDELRTGIYRGLKS</sequence>
<protein>
    <submittedName>
        <fullName evidence="3">Predicted phosphodiesterase</fullName>
    </submittedName>
</protein>
<accession>A0A1G8LLL8</accession>
<dbReference type="EMBL" id="FNCP01000051">
    <property type="protein sequence ID" value="SDI56566.1"/>
    <property type="molecule type" value="Genomic_DNA"/>
</dbReference>
<evidence type="ECO:0000259" key="2">
    <source>
        <dbReference type="Pfam" id="PF12850"/>
    </source>
</evidence>
<dbReference type="GO" id="GO:0016791">
    <property type="term" value="F:phosphatase activity"/>
    <property type="evidence" value="ECO:0007669"/>
    <property type="project" value="TreeGrafter"/>
</dbReference>
<dbReference type="PIRSF" id="PIRSF000883">
    <property type="entry name" value="Pesterase_MJ0912"/>
    <property type="match status" value="1"/>
</dbReference>
<dbReference type="InterPro" id="IPR024654">
    <property type="entry name" value="Calcineurin-like_PHP_lpxH"/>
</dbReference>